<accession>F1YW10</accession>
<dbReference type="EMBL" id="AEUP01000031">
    <property type="protein sequence ID" value="EGE47003.1"/>
    <property type="molecule type" value="Genomic_DNA"/>
</dbReference>
<evidence type="ECO:0000313" key="1">
    <source>
        <dbReference type="EMBL" id="EGE47003.1"/>
    </source>
</evidence>
<evidence type="ECO:0000313" key="2">
    <source>
        <dbReference type="Proteomes" id="UP000018454"/>
    </source>
</evidence>
<name>F1YW10_9PROT</name>
<gene>
    <name evidence="1" type="ORF">APO_2418</name>
</gene>
<dbReference type="Proteomes" id="UP000018454">
    <property type="component" value="Unassembled WGS sequence"/>
</dbReference>
<proteinExistence type="predicted"/>
<organism evidence="1 2">
    <name type="scientific">Acetobacter pomorum DM001</name>
    <dbReference type="NCBI Taxonomy" id="945681"/>
    <lineage>
        <taxon>Bacteria</taxon>
        <taxon>Pseudomonadati</taxon>
        <taxon>Pseudomonadota</taxon>
        <taxon>Alphaproteobacteria</taxon>
        <taxon>Acetobacterales</taxon>
        <taxon>Acetobacteraceae</taxon>
        <taxon>Acetobacter</taxon>
    </lineage>
</organism>
<protein>
    <submittedName>
        <fullName evidence="1">Uncharacterized protein</fullName>
    </submittedName>
</protein>
<reference evidence="1 2" key="1">
    <citation type="journal article" date="2011" name="Science">
        <title>Drosophila microbiome modulates host developmental and metabolic homeostasis via insulin signaling.</title>
        <authorList>
            <person name="Shin S.C."/>
            <person name="Kim S.H."/>
            <person name="You H."/>
            <person name="Kim B."/>
            <person name="Kim A.C."/>
            <person name="Lee K.A."/>
            <person name="Yoon J.H."/>
            <person name="Ryu J.H."/>
            <person name="Lee W.J."/>
        </authorList>
    </citation>
    <scope>NUCLEOTIDE SEQUENCE [LARGE SCALE GENOMIC DNA]</scope>
    <source>
        <strain evidence="1 2">DM001</strain>
    </source>
</reference>
<dbReference type="AlphaFoldDB" id="F1YW10"/>
<sequence>MHGSTSIFLPHFFVILLHVITRNKGKHLMRKIAGLFGVACLAFTSGHALATPVFHSASHTSAPTQNMQATEVGNTLLRGYEQDGLILHDDISAGTLSIQADPATLQAHDSNTNNRYRLAMKDVLSAAATYAYLYFGQNPDAREVTVSANIQTDGFTPASANSADTAEPAMTLEITRPAFPISSDTKPDSYSAQTIGMILDGIDASKITIAPWLRSALKESN</sequence>
<comment type="caution">
    <text evidence="1">The sequence shown here is derived from an EMBL/GenBank/DDBJ whole genome shotgun (WGS) entry which is preliminary data.</text>
</comment>